<dbReference type="Gene3D" id="3.40.309.10">
    <property type="entry name" value="Aldehyde Dehydrogenase, Chain A, domain 2"/>
    <property type="match status" value="1"/>
</dbReference>
<name>A0A3N0CIJ0_9ACTN</name>
<evidence type="ECO:0000256" key="7">
    <source>
        <dbReference type="RuleBase" id="RU003345"/>
    </source>
</evidence>
<organism evidence="9 10">
    <name type="scientific">Nocardioides marmoriginsengisoli</name>
    <dbReference type="NCBI Taxonomy" id="661483"/>
    <lineage>
        <taxon>Bacteria</taxon>
        <taxon>Bacillati</taxon>
        <taxon>Actinomycetota</taxon>
        <taxon>Actinomycetes</taxon>
        <taxon>Propionibacteriales</taxon>
        <taxon>Nocardioidaceae</taxon>
        <taxon>Nocardioides</taxon>
    </lineage>
</organism>
<comment type="caution">
    <text evidence="9">The sequence shown here is derived from an EMBL/GenBank/DDBJ whole genome shotgun (WGS) entry which is preliminary data.</text>
</comment>
<dbReference type="Pfam" id="PF00171">
    <property type="entry name" value="Aldedh"/>
    <property type="match status" value="1"/>
</dbReference>
<evidence type="ECO:0000313" key="9">
    <source>
        <dbReference type="EMBL" id="RNL62763.1"/>
    </source>
</evidence>
<keyword evidence="3" id="KW-0520">NAD</keyword>
<dbReference type="RefSeq" id="WP_123228057.1">
    <property type="nucleotide sequence ID" value="NZ_RJSE01000007.1"/>
</dbReference>
<evidence type="ECO:0000259" key="8">
    <source>
        <dbReference type="Pfam" id="PF00171"/>
    </source>
</evidence>
<dbReference type="PANTHER" id="PTHR43570:SF16">
    <property type="entry name" value="ALDEHYDE DEHYDROGENASE TYPE III, ISOFORM Q"/>
    <property type="match status" value="1"/>
</dbReference>
<dbReference type="PROSITE" id="PS00687">
    <property type="entry name" value="ALDEHYDE_DEHYDR_GLU"/>
    <property type="match status" value="1"/>
</dbReference>
<feature type="active site" evidence="5">
    <location>
        <position position="252"/>
    </location>
</feature>
<dbReference type="PANTHER" id="PTHR43570">
    <property type="entry name" value="ALDEHYDE DEHYDROGENASE"/>
    <property type="match status" value="1"/>
</dbReference>
<dbReference type="PIRSF" id="PIRSF036492">
    <property type="entry name" value="ALDH"/>
    <property type="match status" value="1"/>
</dbReference>
<protein>
    <recommendedName>
        <fullName evidence="4">Aldehyde dehydrogenase</fullName>
    </recommendedName>
</protein>
<dbReference type="OrthoDB" id="6882680at2"/>
<dbReference type="InterPro" id="IPR016160">
    <property type="entry name" value="Ald_DH_CS_CYS"/>
</dbReference>
<feature type="domain" description="Aldehyde dehydrogenase" evidence="8">
    <location>
        <begin position="27"/>
        <end position="434"/>
    </location>
</feature>
<evidence type="ECO:0000256" key="4">
    <source>
        <dbReference type="PIRNR" id="PIRNR036492"/>
    </source>
</evidence>
<dbReference type="GO" id="GO:0006081">
    <property type="term" value="P:aldehyde metabolic process"/>
    <property type="evidence" value="ECO:0007669"/>
    <property type="project" value="InterPro"/>
</dbReference>
<dbReference type="InterPro" id="IPR016163">
    <property type="entry name" value="Ald_DH_C"/>
</dbReference>
<dbReference type="AlphaFoldDB" id="A0A3N0CIJ0"/>
<dbReference type="EMBL" id="RJSE01000007">
    <property type="protein sequence ID" value="RNL62763.1"/>
    <property type="molecule type" value="Genomic_DNA"/>
</dbReference>
<gene>
    <name evidence="9" type="ORF">EFK50_13530</name>
</gene>
<dbReference type="Proteomes" id="UP000267128">
    <property type="component" value="Unassembled WGS sequence"/>
</dbReference>
<evidence type="ECO:0000313" key="10">
    <source>
        <dbReference type="Proteomes" id="UP000267128"/>
    </source>
</evidence>
<reference evidence="9 10" key="1">
    <citation type="submission" date="2018-11" db="EMBL/GenBank/DDBJ databases">
        <authorList>
            <person name="Li F."/>
        </authorList>
    </citation>
    <scope>NUCLEOTIDE SEQUENCE [LARGE SCALE GENOMIC DNA]</scope>
    <source>
        <strain evidence="9 10">Gsoil 097</strain>
    </source>
</reference>
<dbReference type="InterPro" id="IPR016162">
    <property type="entry name" value="Ald_DH_N"/>
</dbReference>
<feature type="active site" evidence="5 6">
    <location>
        <position position="218"/>
    </location>
</feature>
<evidence type="ECO:0000256" key="5">
    <source>
        <dbReference type="PIRSR" id="PIRSR036492-1"/>
    </source>
</evidence>
<dbReference type="InterPro" id="IPR015590">
    <property type="entry name" value="Aldehyde_DH_dom"/>
</dbReference>
<dbReference type="InterPro" id="IPR016161">
    <property type="entry name" value="Ald_DH/histidinol_DH"/>
</dbReference>
<proteinExistence type="inferred from homology"/>
<dbReference type="GO" id="GO:0005737">
    <property type="term" value="C:cytoplasm"/>
    <property type="evidence" value="ECO:0007669"/>
    <property type="project" value="TreeGrafter"/>
</dbReference>
<evidence type="ECO:0000256" key="6">
    <source>
        <dbReference type="PROSITE-ProRule" id="PRU10007"/>
    </source>
</evidence>
<evidence type="ECO:0000256" key="1">
    <source>
        <dbReference type="ARBA" id="ARBA00009986"/>
    </source>
</evidence>
<comment type="similarity">
    <text evidence="1 4 7">Belongs to the aldehyde dehydrogenase family.</text>
</comment>
<dbReference type="Gene3D" id="3.40.605.10">
    <property type="entry name" value="Aldehyde Dehydrogenase, Chain A, domain 1"/>
    <property type="match status" value="1"/>
</dbReference>
<dbReference type="InterPro" id="IPR012394">
    <property type="entry name" value="Aldehyde_DH_NAD(P)"/>
</dbReference>
<dbReference type="FunFam" id="3.40.309.10:FF:000003">
    <property type="entry name" value="Aldehyde dehydrogenase"/>
    <property type="match status" value="1"/>
</dbReference>
<evidence type="ECO:0000256" key="3">
    <source>
        <dbReference type="ARBA" id="ARBA00023027"/>
    </source>
</evidence>
<keyword evidence="2 4" id="KW-0560">Oxidoreductase</keyword>
<dbReference type="PROSITE" id="PS00070">
    <property type="entry name" value="ALDEHYDE_DEHYDR_CYS"/>
    <property type="match status" value="1"/>
</dbReference>
<dbReference type="FunFam" id="3.40.605.10:FF:000004">
    <property type="entry name" value="Aldehyde dehydrogenase"/>
    <property type="match status" value="1"/>
</dbReference>
<dbReference type="GO" id="GO:0004029">
    <property type="term" value="F:aldehyde dehydrogenase (NAD+) activity"/>
    <property type="evidence" value="ECO:0007669"/>
    <property type="project" value="TreeGrafter"/>
</dbReference>
<dbReference type="CDD" id="cd07087">
    <property type="entry name" value="ALDH_F3-13-14_CALDH-like"/>
    <property type="match status" value="1"/>
</dbReference>
<accession>A0A3N0CIJ0</accession>
<keyword evidence="10" id="KW-1185">Reference proteome</keyword>
<sequence>MTTTGVDAIGSAQAVVDGLRSVHATGRTRSLEWREQQLAGITRLVEEQEQAIAQAIEADLGRNAVESWLGEIASTRGEADFARKRVRRWMRRRRTGVPLTQQPASGWVQYEPLGVVLVIGPWNYPVYLTLSPLVAAVAAGNCAVLKPSEHAPRTSALLAELVPQYLDPEAVRVVEGDADTTQALLAAGFDHVLFTGGTNIGSKIMAGAAPTLTPVTLELGGKSPVIVASDADLAVVARRLLWVKLLNAGQTCIAPDYVIAHRSIRDALVAELIAVVAEFRQDEPDAMRVIDARQHQRLSRYLANTRGEIVLGGGVDPDALTIEATIVVDPHPDDDLMQEEIFGPVLPVIAVDSLDEAAAFVNARPKPLAVYVFSKSRKRAKALVDAIPAGGAVINHVAMHCLVPSMPFGGVGASGMGAYHGQTGFETMSHRKSVLAKTMKFDLRFIYPPYSERTLKLFRKVF</sequence>
<dbReference type="SUPFAM" id="SSF53720">
    <property type="entry name" value="ALDH-like"/>
    <property type="match status" value="1"/>
</dbReference>
<evidence type="ECO:0000256" key="2">
    <source>
        <dbReference type="ARBA" id="ARBA00023002"/>
    </source>
</evidence>
<dbReference type="InterPro" id="IPR029510">
    <property type="entry name" value="Ald_DH_CS_GLU"/>
</dbReference>